<proteinExistence type="predicted"/>
<comment type="caution">
    <text evidence="1">The sequence shown here is derived from an EMBL/GenBank/DDBJ whole genome shotgun (WGS) entry which is preliminary data.</text>
</comment>
<reference evidence="1 2" key="1">
    <citation type="submission" date="2019-08" db="EMBL/GenBank/DDBJ databases">
        <title>Whole genome of Aphis craccivora.</title>
        <authorList>
            <person name="Voronova N.V."/>
            <person name="Shulinski R.S."/>
            <person name="Bandarenka Y.V."/>
            <person name="Zhorov D.G."/>
            <person name="Warner D."/>
        </authorList>
    </citation>
    <scope>NUCLEOTIDE SEQUENCE [LARGE SCALE GENOMIC DNA]</scope>
    <source>
        <strain evidence="1">180601</strain>
        <tissue evidence="1">Whole Body</tissue>
    </source>
</reference>
<keyword evidence="1" id="KW-0695">RNA-directed DNA polymerase</keyword>
<dbReference type="EMBL" id="VUJU01000448">
    <property type="protein sequence ID" value="KAF0770350.1"/>
    <property type="molecule type" value="Genomic_DNA"/>
</dbReference>
<keyword evidence="2" id="KW-1185">Reference proteome</keyword>
<dbReference type="AlphaFoldDB" id="A0A6G0ZHL3"/>
<protein>
    <submittedName>
        <fullName evidence="1">Reverse transcriptase domain-containing protein</fullName>
    </submittedName>
</protein>
<dbReference type="GO" id="GO:0003964">
    <property type="term" value="F:RNA-directed DNA polymerase activity"/>
    <property type="evidence" value="ECO:0007669"/>
    <property type="project" value="UniProtKB-KW"/>
</dbReference>
<evidence type="ECO:0000313" key="2">
    <source>
        <dbReference type="Proteomes" id="UP000478052"/>
    </source>
</evidence>
<evidence type="ECO:0000313" key="1">
    <source>
        <dbReference type="EMBL" id="KAF0770350.1"/>
    </source>
</evidence>
<sequence>MYLNCEIAVSPTLLSGNVSPILFALFINGVKCILNTANSCIIDDTKLIYYIMAFNNFNDCLKLKYDLNSFMKWFNTINLSIRLALIYKYICF</sequence>
<dbReference type="Proteomes" id="UP000478052">
    <property type="component" value="Unassembled WGS sequence"/>
</dbReference>
<keyword evidence="1" id="KW-0548">Nucleotidyltransferase</keyword>
<keyword evidence="1" id="KW-0808">Transferase</keyword>
<gene>
    <name evidence="1" type="ORF">FWK35_00007650</name>
</gene>
<name>A0A6G0ZHL3_APHCR</name>
<organism evidence="1 2">
    <name type="scientific">Aphis craccivora</name>
    <name type="common">Cowpea aphid</name>
    <dbReference type="NCBI Taxonomy" id="307492"/>
    <lineage>
        <taxon>Eukaryota</taxon>
        <taxon>Metazoa</taxon>
        <taxon>Ecdysozoa</taxon>
        <taxon>Arthropoda</taxon>
        <taxon>Hexapoda</taxon>
        <taxon>Insecta</taxon>
        <taxon>Pterygota</taxon>
        <taxon>Neoptera</taxon>
        <taxon>Paraneoptera</taxon>
        <taxon>Hemiptera</taxon>
        <taxon>Sternorrhyncha</taxon>
        <taxon>Aphidomorpha</taxon>
        <taxon>Aphidoidea</taxon>
        <taxon>Aphididae</taxon>
        <taxon>Aphidini</taxon>
        <taxon>Aphis</taxon>
        <taxon>Aphis</taxon>
    </lineage>
</organism>
<accession>A0A6G0ZHL3</accession>